<feature type="transmembrane region" description="Helical" evidence="1">
    <location>
        <begin position="60"/>
        <end position="83"/>
    </location>
</feature>
<dbReference type="AlphaFoldDB" id="A0A3P7W809"/>
<gene>
    <name evidence="2" type="ORF">BTMF_LOCUS16057</name>
</gene>
<accession>A0A3P7W809</accession>
<keyword evidence="1" id="KW-0472">Membrane</keyword>
<name>A0A3P7W809_9BILA</name>
<organism evidence="2 3">
    <name type="scientific">Brugia timori</name>
    <dbReference type="NCBI Taxonomy" id="42155"/>
    <lineage>
        <taxon>Eukaryota</taxon>
        <taxon>Metazoa</taxon>
        <taxon>Ecdysozoa</taxon>
        <taxon>Nematoda</taxon>
        <taxon>Chromadorea</taxon>
        <taxon>Rhabditida</taxon>
        <taxon>Spirurina</taxon>
        <taxon>Spiruromorpha</taxon>
        <taxon>Filarioidea</taxon>
        <taxon>Onchocercidae</taxon>
        <taxon>Brugia</taxon>
    </lineage>
</organism>
<reference evidence="2 3" key="1">
    <citation type="submission" date="2018-11" db="EMBL/GenBank/DDBJ databases">
        <authorList>
            <consortium name="Pathogen Informatics"/>
        </authorList>
    </citation>
    <scope>NUCLEOTIDE SEQUENCE [LARGE SCALE GENOMIC DNA]</scope>
</reference>
<keyword evidence="1" id="KW-0812">Transmembrane</keyword>
<sequence length="84" mass="9834">MPHSQQMYYANHTRYLILIISTLALSIITSNTLILNFTIICMSDETAQISNTTAQQSCEFFLFFSFLSFCTMFFAFSFFFFFLI</sequence>
<evidence type="ECO:0000313" key="3">
    <source>
        <dbReference type="Proteomes" id="UP000280834"/>
    </source>
</evidence>
<proteinExistence type="predicted"/>
<keyword evidence="1" id="KW-1133">Transmembrane helix</keyword>
<evidence type="ECO:0000313" key="2">
    <source>
        <dbReference type="EMBL" id="VDO57170.1"/>
    </source>
</evidence>
<protein>
    <submittedName>
        <fullName evidence="2">Uncharacterized protein</fullName>
    </submittedName>
</protein>
<dbReference type="EMBL" id="UZAG01023596">
    <property type="protein sequence ID" value="VDO57170.1"/>
    <property type="molecule type" value="Genomic_DNA"/>
</dbReference>
<evidence type="ECO:0000256" key="1">
    <source>
        <dbReference type="SAM" id="Phobius"/>
    </source>
</evidence>
<feature type="transmembrane region" description="Helical" evidence="1">
    <location>
        <begin position="15"/>
        <end position="40"/>
    </location>
</feature>
<dbReference type="Proteomes" id="UP000280834">
    <property type="component" value="Unassembled WGS sequence"/>
</dbReference>
<keyword evidence="3" id="KW-1185">Reference proteome</keyword>